<evidence type="ECO:0000313" key="4">
    <source>
        <dbReference type="EMBL" id="RDD63101.1"/>
    </source>
</evidence>
<reference evidence="4 5" key="1">
    <citation type="submission" date="2018-07" db="EMBL/GenBank/DDBJ databases">
        <title>Venubactetium sediminum gen. nov., sp. nov., isolated from a marine solar saltern.</title>
        <authorList>
            <person name="Wang S."/>
        </authorList>
    </citation>
    <scope>NUCLEOTIDE SEQUENCE [LARGE SCALE GENOMIC DNA]</scope>
    <source>
        <strain evidence="4 5">WD2A32</strain>
    </source>
</reference>
<evidence type="ECO:0000256" key="2">
    <source>
        <dbReference type="SAM" id="SignalP"/>
    </source>
</evidence>
<organism evidence="4 5">
    <name type="scientific">Ferruginivarius sediminum</name>
    <dbReference type="NCBI Taxonomy" id="2661937"/>
    <lineage>
        <taxon>Bacteria</taxon>
        <taxon>Pseudomonadati</taxon>
        <taxon>Pseudomonadota</taxon>
        <taxon>Alphaproteobacteria</taxon>
        <taxon>Rhodospirillales</taxon>
        <taxon>Rhodospirillaceae</taxon>
        <taxon>Ferruginivarius</taxon>
    </lineage>
</organism>
<dbReference type="PANTHER" id="PTHR30570">
    <property type="entry name" value="PERIPLASMIC PHOSPHATE BINDING COMPONENT OF PHOSPHATE ABC TRANSPORTER"/>
    <property type="match status" value="1"/>
</dbReference>
<comment type="caution">
    <text evidence="4">The sequence shown here is derived from an EMBL/GenBank/DDBJ whole genome shotgun (WGS) entry which is preliminary data.</text>
</comment>
<dbReference type="InterPro" id="IPR024370">
    <property type="entry name" value="PBP_domain"/>
</dbReference>
<evidence type="ECO:0000256" key="1">
    <source>
        <dbReference type="ARBA" id="ARBA00022729"/>
    </source>
</evidence>
<dbReference type="Gene3D" id="3.40.190.10">
    <property type="entry name" value="Periplasmic binding protein-like II"/>
    <property type="match status" value="2"/>
</dbReference>
<accession>A0A369TCM6</accession>
<dbReference type="InterPro" id="IPR050811">
    <property type="entry name" value="Phosphate_ABC_transporter"/>
</dbReference>
<feature type="signal peptide" evidence="2">
    <location>
        <begin position="1"/>
        <end position="24"/>
    </location>
</feature>
<feature type="chain" id="PRO_5016985355" evidence="2">
    <location>
        <begin position="25"/>
        <end position="348"/>
    </location>
</feature>
<evidence type="ECO:0000313" key="5">
    <source>
        <dbReference type="Proteomes" id="UP000253941"/>
    </source>
</evidence>
<keyword evidence="5" id="KW-1185">Reference proteome</keyword>
<protein>
    <submittedName>
        <fullName evidence="4">Phosphate ABC transporter substrate-binding protein</fullName>
    </submittedName>
</protein>
<sequence>MIKKSLAIAAMATVAAVAAQPASAQSRDQIRIVGSSTVYPFASTVVEHFGRETEFKTPVIESTGSGGGLKLFCAGIGVQHPDITNASRRIKASEVKRCMDNGIKQVTEVKIGSDGIVIANSADASAVSLTTKQIWLALAEKVPQDGKLVMNPNQKWSDIDGSLPDRKIEVLGPPPTSGTRDAFNELAMEAGCEQFETVASLPEGEMEKACLTYRADGAWIEAGENDVLIVQKLTANENAFGVFGYSFLDQNRDKLQAAKVNGFEPTVSNISSDKYPLSRSLWFYVKNAHVGVIPGIKEYVEEFTKEGTWGRYGYLVEKGLIPLPDDERKAWREKARSFEPLNPDDFMG</sequence>
<dbReference type="Proteomes" id="UP000253941">
    <property type="component" value="Unassembled WGS sequence"/>
</dbReference>
<dbReference type="RefSeq" id="WP_114581051.1">
    <property type="nucleotide sequence ID" value="NZ_QPMH01000003.1"/>
</dbReference>
<evidence type="ECO:0000259" key="3">
    <source>
        <dbReference type="Pfam" id="PF12849"/>
    </source>
</evidence>
<feature type="domain" description="PBP" evidence="3">
    <location>
        <begin position="20"/>
        <end position="304"/>
    </location>
</feature>
<dbReference type="EMBL" id="QPMH01000003">
    <property type="protein sequence ID" value="RDD63101.1"/>
    <property type="molecule type" value="Genomic_DNA"/>
</dbReference>
<dbReference type="PANTHER" id="PTHR30570:SF1">
    <property type="entry name" value="PHOSPHATE-BINDING PROTEIN PSTS"/>
    <property type="match status" value="1"/>
</dbReference>
<proteinExistence type="predicted"/>
<dbReference type="CDD" id="cd13654">
    <property type="entry name" value="PBP2_phosphate_like_2"/>
    <property type="match status" value="1"/>
</dbReference>
<dbReference type="Pfam" id="PF12849">
    <property type="entry name" value="PBP_like_2"/>
    <property type="match status" value="1"/>
</dbReference>
<name>A0A369TCM6_9PROT</name>
<dbReference type="SUPFAM" id="SSF53850">
    <property type="entry name" value="Periplasmic binding protein-like II"/>
    <property type="match status" value="1"/>
</dbReference>
<dbReference type="AlphaFoldDB" id="A0A369TCM6"/>
<gene>
    <name evidence="4" type="ORF">DRB17_04845</name>
</gene>
<keyword evidence="1 2" id="KW-0732">Signal</keyword>